<dbReference type="Gene3D" id="3.20.20.140">
    <property type="entry name" value="Metal-dependent hydrolases"/>
    <property type="match status" value="1"/>
</dbReference>
<name>A0A381RA28_9ZZZZ</name>
<dbReference type="EMBL" id="UINC01001753">
    <property type="protein sequence ID" value="SUZ88074.1"/>
    <property type="molecule type" value="Genomic_DNA"/>
</dbReference>
<reference evidence="1" key="1">
    <citation type="submission" date="2018-05" db="EMBL/GenBank/DDBJ databases">
        <authorList>
            <person name="Lanie J.A."/>
            <person name="Ng W.-L."/>
            <person name="Kazmierczak K.M."/>
            <person name="Andrzejewski T.M."/>
            <person name="Davidsen T.M."/>
            <person name="Wayne K.J."/>
            <person name="Tettelin H."/>
            <person name="Glass J.I."/>
            <person name="Rusch D."/>
            <person name="Podicherti R."/>
            <person name="Tsui H.-C.T."/>
            <person name="Winkler M.E."/>
        </authorList>
    </citation>
    <scope>NUCLEOTIDE SEQUENCE</scope>
</reference>
<evidence type="ECO:0000313" key="1">
    <source>
        <dbReference type="EMBL" id="SUZ88074.1"/>
    </source>
</evidence>
<organism evidence="1">
    <name type="scientific">marine metagenome</name>
    <dbReference type="NCBI Taxonomy" id="408172"/>
    <lineage>
        <taxon>unclassified sequences</taxon>
        <taxon>metagenomes</taxon>
        <taxon>ecological metagenomes</taxon>
    </lineage>
</organism>
<dbReference type="Gene3D" id="1.10.2020.10">
    <property type="entry name" value="uronate isomerase, domain 2, chain A"/>
    <property type="match status" value="1"/>
</dbReference>
<proteinExistence type="predicted"/>
<sequence>MVNTSQSSTKSRREFFDEISSLPVLDIHTHLVGGKLSARGLHDILLYHMSISDLYAAGCKDAGRLTEYPRWPTRDETIIRIERALPFLDASRNTSTAWCIRRILSDLYAWKDPITVDNWRKLDDIIRERADDRAWQREVVRQTGIRQFVTEFARREEGQDDDLLQYALEWGFFTRCQAGEFDTALCELERCWGNRPESPMPIGTSSRPAPTRTINSLDDVHAAVDDYVNNISTVPVLSTATHLSTDINYCEISESEMTDALSRRDRASIEERDIYASYVNERFLSALERLGDTLVFQFSIGAEPLPFETGSRLSQQTIGQLGAMVSRHPGLRFQCLLASRHANQSLCSLCRELPNLSVAGYWWHNFFPSVIGQVIEERLDMLPTNKQVGFFSDAYVVEWAYAKVQIVREVLARILSAKVEQGQYTCDEALTIAHAILFESPKTLLRIQLPSNMS</sequence>
<gene>
    <name evidence="1" type="ORF">METZ01_LOCUS40928</name>
</gene>
<dbReference type="SUPFAM" id="SSF51556">
    <property type="entry name" value="Metallo-dependent hydrolases"/>
    <property type="match status" value="2"/>
</dbReference>
<dbReference type="AlphaFoldDB" id="A0A381RA28"/>
<evidence type="ECO:0008006" key="2">
    <source>
        <dbReference type="Google" id="ProtNLM"/>
    </source>
</evidence>
<dbReference type="InterPro" id="IPR032466">
    <property type="entry name" value="Metal_Hydrolase"/>
</dbReference>
<protein>
    <recommendedName>
        <fullName evidence="2">Glucuronate isomerase</fullName>
    </recommendedName>
</protein>
<accession>A0A381RA28</accession>